<dbReference type="PANTHER" id="PTHR44688:SF16">
    <property type="entry name" value="DNA-BINDING TRANSCRIPTIONAL ACTIVATOR DEVR_DOSR"/>
    <property type="match status" value="1"/>
</dbReference>
<proteinExistence type="predicted"/>
<evidence type="ECO:0000313" key="6">
    <source>
        <dbReference type="EMBL" id="OYR25070.1"/>
    </source>
</evidence>
<sequence>MSLEECFSGRDAPRFLQLLSDCLQSLGTEEFNAGFLDLIESVVKADQCMIFSYRGDRPECYLSFNRRQSDTAANLAQKYLRSSYREDPVIKYLGRLQPREMLLLSLSDLRAEMPEEYFHSFFATSQIVDKIVVIVRTEQESLALNFYRFKESGPFNRSEDTLRIPFWRVISQLALMHYTGGNAARLRSPLNSLSKREKDICEAMLMGLASDAIAWKLNISVNSVKTYRQRAYEKLGINSKAALFSLCNQQSAYSD</sequence>
<dbReference type="PRINTS" id="PR00038">
    <property type="entry name" value="HTHLUXR"/>
</dbReference>
<evidence type="ECO:0000313" key="7">
    <source>
        <dbReference type="Proteomes" id="UP000216363"/>
    </source>
</evidence>
<dbReference type="AlphaFoldDB" id="A0A256GDR1"/>
<evidence type="ECO:0000313" key="8">
    <source>
        <dbReference type="Proteomes" id="UP000435957"/>
    </source>
</evidence>
<protein>
    <submittedName>
        <fullName evidence="6">Bacterial regulatory, luxR family protein</fullName>
    </submittedName>
    <submittedName>
        <fullName evidence="5">Helix-turn-helix transcriptional regulator</fullName>
    </submittedName>
</protein>
<keyword evidence="8" id="KW-1185">Reference proteome</keyword>
<gene>
    <name evidence="6" type="ORF">CES86_4455</name>
    <name evidence="5" type="ORF">F9L03_20635</name>
</gene>
<dbReference type="GO" id="GO:0006355">
    <property type="term" value="P:regulation of DNA-templated transcription"/>
    <property type="evidence" value="ECO:0007669"/>
    <property type="project" value="InterPro"/>
</dbReference>
<reference evidence="6 7" key="1">
    <citation type="submission" date="2017-07" db="EMBL/GenBank/DDBJ databases">
        <title>Draft genome of Ochrobactrum lupini type strain LUP21.</title>
        <authorList>
            <person name="Krzyzanowska D.M."/>
            <person name="Jafra S."/>
        </authorList>
    </citation>
    <scope>NUCLEOTIDE SEQUENCE [LARGE SCALE GENOMIC DNA]</scope>
    <source>
        <strain evidence="6 7">LUP21</strain>
    </source>
</reference>
<feature type="domain" description="HTH luxR-type" evidence="4">
    <location>
        <begin position="186"/>
        <end position="251"/>
    </location>
</feature>
<dbReference type="Gene3D" id="1.10.10.10">
    <property type="entry name" value="Winged helix-like DNA-binding domain superfamily/Winged helix DNA-binding domain"/>
    <property type="match status" value="1"/>
</dbReference>
<comment type="caution">
    <text evidence="6">The sequence shown here is derived from an EMBL/GenBank/DDBJ whole genome shotgun (WGS) entry which is preliminary data.</text>
</comment>
<dbReference type="InterPro" id="IPR000792">
    <property type="entry name" value="Tscrpt_reg_LuxR_C"/>
</dbReference>
<dbReference type="PROSITE" id="PS00622">
    <property type="entry name" value="HTH_LUXR_1"/>
    <property type="match status" value="1"/>
</dbReference>
<dbReference type="Pfam" id="PF00196">
    <property type="entry name" value="GerE"/>
    <property type="match status" value="1"/>
</dbReference>
<dbReference type="SMART" id="SM00421">
    <property type="entry name" value="HTH_LUXR"/>
    <property type="match status" value="1"/>
</dbReference>
<dbReference type="CDD" id="cd06170">
    <property type="entry name" value="LuxR_C_like"/>
    <property type="match status" value="1"/>
</dbReference>
<dbReference type="PANTHER" id="PTHR44688">
    <property type="entry name" value="DNA-BINDING TRANSCRIPTIONAL ACTIVATOR DEVR_DOSR"/>
    <property type="match status" value="1"/>
</dbReference>
<keyword evidence="1" id="KW-0805">Transcription regulation</keyword>
<dbReference type="PROSITE" id="PS50043">
    <property type="entry name" value="HTH_LUXR_2"/>
    <property type="match status" value="1"/>
</dbReference>
<dbReference type="SUPFAM" id="SSF46894">
    <property type="entry name" value="C-terminal effector domain of the bipartite response regulators"/>
    <property type="match status" value="1"/>
</dbReference>
<dbReference type="InterPro" id="IPR036388">
    <property type="entry name" value="WH-like_DNA-bd_sf"/>
</dbReference>
<evidence type="ECO:0000313" key="5">
    <source>
        <dbReference type="EMBL" id="KAB2702018.1"/>
    </source>
</evidence>
<dbReference type="EMBL" id="WBWF01000019">
    <property type="protein sequence ID" value="KAB2702018.1"/>
    <property type="molecule type" value="Genomic_DNA"/>
</dbReference>
<evidence type="ECO:0000256" key="3">
    <source>
        <dbReference type="ARBA" id="ARBA00023163"/>
    </source>
</evidence>
<evidence type="ECO:0000256" key="1">
    <source>
        <dbReference type="ARBA" id="ARBA00023015"/>
    </source>
</evidence>
<accession>A0A256GDR1</accession>
<dbReference type="EMBL" id="NNRN01000059">
    <property type="protein sequence ID" value="OYR25070.1"/>
    <property type="molecule type" value="Genomic_DNA"/>
</dbReference>
<dbReference type="InterPro" id="IPR016032">
    <property type="entry name" value="Sig_transdc_resp-reg_C-effctor"/>
</dbReference>
<name>A0A256GDR1_9HYPH</name>
<evidence type="ECO:0000259" key="4">
    <source>
        <dbReference type="PROSITE" id="PS50043"/>
    </source>
</evidence>
<evidence type="ECO:0000256" key="2">
    <source>
        <dbReference type="ARBA" id="ARBA00023125"/>
    </source>
</evidence>
<dbReference type="GO" id="GO:0003677">
    <property type="term" value="F:DNA binding"/>
    <property type="evidence" value="ECO:0007669"/>
    <property type="project" value="UniProtKB-KW"/>
</dbReference>
<reference evidence="5 8" key="2">
    <citation type="submission" date="2019-09" db="EMBL/GenBank/DDBJ databases">
        <title>Taxonomic organization of the family Brucellaceae based on a phylogenomic approach.</title>
        <authorList>
            <person name="Leclercq S."/>
            <person name="Cloeckaert A."/>
            <person name="Zygmunt M.S."/>
        </authorList>
    </citation>
    <scope>NUCLEOTIDE SEQUENCE [LARGE SCALE GENOMIC DNA]</scope>
    <source>
        <strain evidence="5 8">LUP23</strain>
    </source>
</reference>
<organism evidence="6 7">
    <name type="scientific">Brucella lupini</name>
    <dbReference type="NCBI Taxonomy" id="255457"/>
    <lineage>
        <taxon>Bacteria</taxon>
        <taxon>Pseudomonadati</taxon>
        <taxon>Pseudomonadota</taxon>
        <taxon>Alphaproteobacteria</taxon>
        <taxon>Hyphomicrobiales</taxon>
        <taxon>Brucellaceae</taxon>
        <taxon>Brucella/Ochrobactrum group</taxon>
        <taxon>Brucella</taxon>
    </lineage>
</organism>
<dbReference type="Proteomes" id="UP000216363">
    <property type="component" value="Unassembled WGS sequence"/>
</dbReference>
<dbReference type="Proteomes" id="UP000435957">
    <property type="component" value="Unassembled WGS sequence"/>
</dbReference>
<dbReference type="RefSeq" id="WP_052820712.1">
    <property type="nucleotide sequence ID" value="NZ_JBHEEP010000019.1"/>
</dbReference>
<keyword evidence="3" id="KW-0804">Transcription</keyword>
<keyword evidence="2" id="KW-0238">DNA-binding</keyword>